<evidence type="ECO:0000313" key="3">
    <source>
        <dbReference type="Proteomes" id="UP000605986"/>
    </source>
</evidence>
<sequence>MESKRETAEDEPERLHAGPQNDQSASQLAGSSTSISPEILKHHHLWETGHDVPERKDFHLEPSRFQRVHPQLERLFKRFEYDPTKAIITVIMPSGPHADTVSEIQHEMANILDRIRAANQNPQVTAIINKCHVSVERNQVFEIPSPDSNEPDVIWKIPDLQIRHCRATFPGLVIEVAYSQTADQLKKRALWLLSNAMGGIKVVIGIKLASEGISMYLHLKETVFHNKNEPVNSQDSICFNLADFALDAMSKDWPVVEMELPLRLLESIVQRVITQYNSDDDTISPAPCALLRMSPSSPVTGSSSNGDSTGDYYPGY</sequence>
<organism evidence="2 3">
    <name type="scientific">Fusarium austroafricanum</name>
    <dbReference type="NCBI Taxonomy" id="2364996"/>
    <lineage>
        <taxon>Eukaryota</taxon>
        <taxon>Fungi</taxon>
        <taxon>Dikarya</taxon>
        <taxon>Ascomycota</taxon>
        <taxon>Pezizomycotina</taxon>
        <taxon>Sordariomycetes</taxon>
        <taxon>Hypocreomycetidae</taxon>
        <taxon>Hypocreales</taxon>
        <taxon>Nectriaceae</taxon>
        <taxon>Fusarium</taxon>
        <taxon>Fusarium concolor species complex</taxon>
    </lineage>
</organism>
<evidence type="ECO:0000256" key="1">
    <source>
        <dbReference type="SAM" id="MobiDB-lite"/>
    </source>
</evidence>
<dbReference type="EMBL" id="JAADJG010000433">
    <property type="protein sequence ID" value="KAF4446844.1"/>
    <property type="molecule type" value="Genomic_DNA"/>
</dbReference>
<comment type="caution">
    <text evidence="2">The sequence shown here is derived from an EMBL/GenBank/DDBJ whole genome shotgun (WGS) entry which is preliminary data.</text>
</comment>
<evidence type="ECO:0000313" key="2">
    <source>
        <dbReference type="EMBL" id="KAF4446844.1"/>
    </source>
</evidence>
<protein>
    <recommendedName>
        <fullName evidence="4">Restriction endonuclease domain-containing protein</fullName>
    </recommendedName>
</protein>
<gene>
    <name evidence="2" type="ORF">F53441_9548</name>
</gene>
<feature type="compositionally biased region" description="Polar residues" evidence="1">
    <location>
        <begin position="20"/>
        <end position="32"/>
    </location>
</feature>
<feature type="region of interest" description="Disordered" evidence="1">
    <location>
        <begin position="1"/>
        <end position="32"/>
    </location>
</feature>
<accession>A0A8H4KD75</accession>
<dbReference type="OrthoDB" id="3485856at2759"/>
<feature type="region of interest" description="Disordered" evidence="1">
    <location>
        <begin position="294"/>
        <end position="316"/>
    </location>
</feature>
<name>A0A8H4KD75_9HYPO</name>
<reference evidence="2" key="1">
    <citation type="submission" date="2020-01" db="EMBL/GenBank/DDBJ databases">
        <title>Identification and distribution of gene clusters putatively required for synthesis of sphingolipid metabolism inhibitors in phylogenetically diverse species of the filamentous fungus Fusarium.</title>
        <authorList>
            <person name="Kim H.-S."/>
            <person name="Busman M."/>
            <person name="Brown D.W."/>
            <person name="Divon H."/>
            <person name="Uhlig S."/>
            <person name="Proctor R.H."/>
        </authorList>
    </citation>
    <scope>NUCLEOTIDE SEQUENCE</scope>
    <source>
        <strain evidence="2">NRRL 53441</strain>
    </source>
</reference>
<dbReference type="Proteomes" id="UP000605986">
    <property type="component" value="Unassembled WGS sequence"/>
</dbReference>
<dbReference type="AlphaFoldDB" id="A0A8H4KD75"/>
<proteinExistence type="predicted"/>
<keyword evidence="3" id="KW-1185">Reference proteome</keyword>
<evidence type="ECO:0008006" key="4">
    <source>
        <dbReference type="Google" id="ProtNLM"/>
    </source>
</evidence>